<sequence length="356" mass="38671">MQMSSNQAEQACGVIIQSVLKLPGRTGLERRGSFSRLTESSFFASKLDLTGIFSARRICARRGSKCGSEPARDGGGSGARDVGCGGLIASRLAPTSIFSAHRICVRRGSKCGSEPARDGGVSGARDVGCGGLIASRLAPTSIFSAHRICVRRRSKNVGASLLAMAECQAPGMLAVAASSRASSLPQVFSAPKGSAFGGDQKMWERACSRWRWVRRQGCWLWRPHREQARTQVFSAPTGSAFGGDQKMWERACSRWRSVRRQGCWLWRPHREQARSHKYFQRPKDLRSAEIKKCVSEPARDGGGSGARDVGCSGLIASKLAPTSISAPTGSAFGGDQKMWERACSRWRSVRRQGCWL</sequence>
<dbReference type="Proteomes" id="UP000327191">
    <property type="component" value="Unassembled WGS sequence"/>
</dbReference>
<protein>
    <submittedName>
        <fullName evidence="1">Uncharacterized protein</fullName>
    </submittedName>
</protein>
<dbReference type="AlphaFoldDB" id="A0A5E7VCW9"/>
<dbReference type="OrthoDB" id="7029997at2"/>
<accession>A0A5E7VCW9</accession>
<dbReference type="EMBL" id="CABVJE010000023">
    <property type="protein sequence ID" value="VVQ19498.1"/>
    <property type="molecule type" value="Genomic_DNA"/>
</dbReference>
<name>A0A5E7VCW9_PSEFL</name>
<reference evidence="1 2" key="1">
    <citation type="submission" date="2019-09" db="EMBL/GenBank/DDBJ databases">
        <authorList>
            <person name="Chandra G."/>
            <person name="Truman W A."/>
        </authorList>
    </citation>
    <scope>NUCLEOTIDE SEQUENCE [LARGE SCALE GENOMIC DNA]</scope>
    <source>
        <strain evidence="1">PS938</strain>
    </source>
</reference>
<proteinExistence type="predicted"/>
<evidence type="ECO:0000313" key="2">
    <source>
        <dbReference type="Proteomes" id="UP000327191"/>
    </source>
</evidence>
<gene>
    <name evidence="1" type="ORF">PS938_04751</name>
</gene>
<evidence type="ECO:0000313" key="1">
    <source>
        <dbReference type="EMBL" id="VVQ19498.1"/>
    </source>
</evidence>
<organism evidence="1 2">
    <name type="scientific">Pseudomonas fluorescens</name>
    <dbReference type="NCBI Taxonomy" id="294"/>
    <lineage>
        <taxon>Bacteria</taxon>
        <taxon>Pseudomonadati</taxon>
        <taxon>Pseudomonadota</taxon>
        <taxon>Gammaproteobacteria</taxon>
        <taxon>Pseudomonadales</taxon>
        <taxon>Pseudomonadaceae</taxon>
        <taxon>Pseudomonas</taxon>
    </lineage>
</organism>